<reference evidence="1 2" key="1">
    <citation type="submission" date="2023-08" db="EMBL/GenBank/DDBJ databases">
        <title>A Necator americanus chromosomal reference genome.</title>
        <authorList>
            <person name="Ilik V."/>
            <person name="Petrzelkova K.J."/>
            <person name="Pardy F."/>
            <person name="Fuh T."/>
            <person name="Niatou-Singa F.S."/>
            <person name="Gouil Q."/>
            <person name="Baker L."/>
            <person name="Ritchie M.E."/>
            <person name="Jex A.R."/>
            <person name="Gazzola D."/>
            <person name="Li H."/>
            <person name="Toshio Fujiwara R."/>
            <person name="Zhan B."/>
            <person name="Aroian R.V."/>
            <person name="Pafco B."/>
            <person name="Schwarz E.M."/>
        </authorList>
    </citation>
    <scope>NUCLEOTIDE SEQUENCE [LARGE SCALE GENOMIC DNA]</scope>
    <source>
        <strain evidence="1 2">Aroian</strain>
        <tissue evidence="1">Whole animal</tissue>
    </source>
</reference>
<evidence type="ECO:0000313" key="2">
    <source>
        <dbReference type="Proteomes" id="UP001303046"/>
    </source>
</evidence>
<keyword evidence="2" id="KW-1185">Reference proteome</keyword>
<gene>
    <name evidence="1" type="primary">Necator_chrII.g4513</name>
    <name evidence="1" type="ORF">RB195_016721</name>
</gene>
<dbReference type="EMBL" id="JAVFWL010000002">
    <property type="protein sequence ID" value="KAK6732514.1"/>
    <property type="molecule type" value="Genomic_DNA"/>
</dbReference>
<evidence type="ECO:0000313" key="1">
    <source>
        <dbReference type="EMBL" id="KAK6732514.1"/>
    </source>
</evidence>
<sequence length="103" mass="11192">MISMLSRRCLCRAAVVHVKPLPVAVSSYSTSFHGSHGSHGQLSMSSKPGNLKPSIVVYVGAIRQDLCLRTYTCTVLYGSLSMAERHEILFLAAELEGLLSLIE</sequence>
<protein>
    <submittedName>
        <fullName evidence="1">Uncharacterized protein</fullName>
    </submittedName>
</protein>
<proteinExistence type="predicted"/>
<organism evidence="1 2">
    <name type="scientific">Necator americanus</name>
    <name type="common">Human hookworm</name>
    <dbReference type="NCBI Taxonomy" id="51031"/>
    <lineage>
        <taxon>Eukaryota</taxon>
        <taxon>Metazoa</taxon>
        <taxon>Ecdysozoa</taxon>
        <taxon>Nematoda</taxon>
        <taxon>Chromadorea</taxon>
        <taxon>Rhabditida</taxon>
        <taxon>Rhabditina</taxon>
        <taxon>Rhabditomorpha</taxon>
        <taxon>Strongyloidea</taxon>
        <taxon>Ancylostomatidae</taxon>
        <taxon>Bunostominae</taxon>
        <taxon>Necator</taxon>
    </lineage>
</organism>
<dbReference type="Proteomes" id="UP001303046">
    <property type="component" value="Unassembled WGS sequence"/>
</dbReference>
<accession>A0ABR1C1T2</accession>
<comment type="caution">
    <text evidence="1">The sequence shown here is derived from an EMBL/GenBank/DDBJ whole genome shotgun (WGS) entry which is preliminary data.</text>
</comment>
<name>A0ABR1C1T2_NECAM</name>